<evidence type="ECO:0000313" key="2">
    <source>
        <dbReference type="EMBL" id="TDL76313.1"/>
    </source>
</evidence>
<dbReference type="InterPro" id="IPR013974">
    <property type="entry name" value="SAF"/>
</dbReference>
<dbReference type="InterPro" id="IPR031571">
    <property type="entry name" value="RcpC_dom"/>
</dbReference>
<dbReference type="EMBL" id="SNAA01000017">
    <property type="protein sequence ID" value="TDL76313.1"/>
    <property type="molecule type" value="Genomic_DNA"/>
</dbReference>
<proteinExistence type="predicted"/>
<dbReference type="InterPro" id="IPR017592">
    <property type="entry name" value="Pilus_assmbl_Flp-typ_CpaB"/>
</dbReference>
<reference evidence="2 3" key="1">
    <citation type="submission" date="2019-03" db="EMBL/GenBank/DDBJ databases">
        <title>Primorskyibacter sp. SS33 isolated from sediments.</title>
        <authorList>
            <person name="Xunke S."/>
        </authorList>
    </citation>
    <scope>NUCLEOTIDE SEQUENCE [LARGE SCALE GENOMIC DNA]</scope>
    <source>
        <strain evidence="2 3">SS33</strain>
    </source>
</reference>
<dbReference type="SMART" id="SM00858">
    <property type="entry name" value="SAF"/>
    <property type="match status" value="1"/>
</dbReference>
<evidence type="ECO:0000313" key="3">
    <source>
        <dbReference type="Proteomes" id="UP000295701"/>
    </source>
</evidence>
<dbReference type="AlphaFoldDB" id="A0A4R6A690"/>
<feature type="domain" description="SAF" evidence="1">
    <location>
        <begin position="48"/>
        <end position="116"/>
    </location>
</feature>
<comment type="caution">
    <text evidence="2">The sequence shown here is derived from an EMBL/GenBank/DDBJ whole genome shotgun (WGS) entry which is preliminary data.</text>
</comment>
<evidence type="ECO:0000259" key="1">
    <source>
        <dbReference type="SMART" id="SM00858"/>
    </source>
</evidence>
<keyword evidence="3" id="KW-1185">Reference proteome</keyword>
<dbReference type="RefSeq" id="WP_133397682.1">
    <property type="nucleotide sequence ID" value="NZ_SNAA01000017.1"/>
</dbReference>
<name>A0A4R6A690_9RHOB</name>
<dbReference type="CDD" id="cd11614">
    <property type="entry name" value="SAF_CpaB_FlgA_like"/>
    <property type="match status" value="1"/>
</dbReference>
<dbReference type="Pfam" id="PF08666">
    <property type="entry name" value="SAF"/>
    <property type="match status" value="1"/>
</dbReference>
<gene>
    <name evidence="2" type="primary">cpaB</name>
    <name evidence="2" type="ORF">E2L08_13810</name>
</gene>
<dbReference type="NCBIfam" id="TIGR03177">
    <property type="entry name" value="pilus_cpaB"/>
    <property type="match status" value="1"/>
</dbReference>
<dbReference type="Pfam" id="PF16976">
    <property type="entry name" value="RcpC"/>
    <property type="match status" value="1"/>
</dbReference>
<dbReference type="OrthoDB" id="163768at2"/>
<organism evidence="2 3">
    <name type="scientific">Palleronia sediminis</name>
    <dbReference type="NCBI Taxonomy" id="2547833"/>
    <lineage>
        <taxon>Bacteria</taxon>
        <taxon>Pseudomonadati</taxon>
        <taxon>Pseudomonadota</taxon>
        <taxon>Alphaproteobacteria</taxon>
        <taxon>Rhodobacterales</taxon>
        <taxon>Roseobacteraceae</taxon>
        <taxon>Palleronia</taxon>
    </lineage>
</organism>
<sequence length="280" mass="30152">MRIVFIGVLAIGLALAGFAVYMIQNQIAEYQTALEAERAKNGASVPMRPVIVVNRDIPYGQPLVPEDLRVVSFPLDAVPEGLFGTFEEMFPRGADMPRTTLRSMLANEAVLASKVSEPGEGAGVSSRISKGKRAFAISVDVATGVSGFLRPNDRVDVYWTGMTPDTRSEVTRLIDRSVRIVAVDQSADEERTGATVARTVTVEATPQQVAKLAQAQSSGRLSLSLVGGADDVEVGVVEMDQRSLLGIRDDPVPVVEKDEVCTIRTRRGNEVVEIPIPCTN</sequence>
<dbReference type="Proteomes" id="UP000295701">
    <property type="component" value="Unassembled WGS sequence"/>
</dbReference>
<accession>A0A4R6A690</accession>
<protein>
    <submittedName>
        <fullName evidence="2">Flp pilus assembly protein CpaB</fullName>
    </submittedName>
</protein>